<keyword evidence="4" id="KW-1185">Reference proteome</keyword>
<feature type="signal peptide" evidence="2">
    <location>
        <begin position="1"/>
        <end position="18"/>
    </location>
</feature>
<gene>
    <name evidence="3" type="ORF">TWF696_009850</name>
</gene>
<evidence type="ECO:0000313" key="3">
    <source>
        <dbReference type="EMBL" id="KAK6339057.1"/>
    </source>
</evidence>
<sequence length="205" mass="20378">MRFTTVLSVAAVAGVSMAQTTLPAAAAPTPSSSVITGGSSCAAQNVLVACLGTQQSRMSSCSALDYGCQCQMQSDVLGCYNQCPSDPGRASEDAKLTALCVAASATMTKTTSPTSTGTYSVQRSSSTDDASPTDDSSDDSEPTGSSSSPSDSDGSSNRNGNGRSSPTTTGGSARASGSADSAATKITWMCASSLLAVLTAAFMVL</sequence>
<dbReference type="AlphaFoldDB" id="A0AAV9UBR3"/>
<keyword evidence="2" id="KW-0732">Signal</keyword>
<dbReference type="Proteomes" id="UP001375240">
    <property type="component" value="Unassembled WGS sequence"/>
</dbReference>
<evidence type="ECO:0000256" key="2">
    <source>
        <dbReference type="SAM" id="SignalP"/>
    </source>
</evidence>
<feature type="compositionally biased region" description="Low complexity" evidence="1">
    <location>
        <begin position="109"/>
        <end position="130"/>
    </location>
</feature>
<feature type="region of interest" description="Disordered" evidence="1">
    <location>
        <begin position="109"/>
        <end position="178"/>
    </location>
</feature>
<organism evidence="3 4">
    <name type="scientific">Orbilia brochopaga</name>
    <dbReference type="NCBI Taxonomy" id="3140254"/>
    <lineage>
        <taxon>Eukaryota</taxon>
        <taxon>Fungi</taxon>
        <taxon>Dikarya</taxon>
        <taxon>Ascomycota</taxon>
        <taxon>Pezizomycotina</taxon>
        <taxon>Orbiliomycetes</taxon>
        <taxon>Orbiliales</taxon>
        <taxon>Orbiliaceae</taxon>
        <taxon>Orbilia</taxon>
    </lineage>
</organism>
<accession>A0AAV9UBR3</accession>
<evidence type="ECO:0000313" key="4">
    <source>
        <dbReference type="Proteomes" id="UP001375240"/>
    </source>
</evidence>
<proteinExistence type="predicted"/>
<comment type="caution">
    <text evidence="3">The sequence shown here is derived from an EMBL/GenBank/DDBJ whole genome shotgun (WGS) entry which is preliminary data.</text>
</comment>
<feature type="chain" id="PRO_5043328745" description="GPI anchored serine-threonine rich protein" evidence="2">
    <location>
        <begin position="19"/>
        <end position="205"/>
    </location>
</feature>
<feature type="compositionally biased region" description="Low complexity" evidence="1">
    <location>
        <begin position="142"/>
        <end position="178"/>
    </location>
</feature>
<name>A0AAV9UBR3_9PEZI</name>
<evidence type="ECO:0008006" key="5">
    <source>
        <dbReference type="Google" id="ProtNLM"/>
    </source>
</evidence>
<evidence type="ECO:0000256" key="1">
    <source>
        <dbReference type="SAM" id="MobiDB-lite"/>
    </source>
</evidence>
<dbReference type="EMBL" id="JAVHNQ010000009">
    <property type="protein sequence ID" value="KAK6339057.1"/>
    <property type="molecule type" value="Genomic_DNA"/>
</dbReference>
<reference evidence="3 4" key="1">
    <citation type="submission" date="2019-10" db="EMBL/GenBank/DDBJ databases">
        <authorList>
            <person name="Palmer J.M."/>
        </authorList>
    </citation>
    <scope>NUCLEOTIDE SEQUENCE [LARGE SCALE GENOMIC DNA]</scope>
    <source>
        <strain evidence="3 4">TWF696</strain>
    </source>
</reference>
<feature type="compositionally biased region" description="Acidic residues" evidence="1">
    <location>
        <begin position="131"/>
        <end position="141"/>
    </location>
</feature>
<protein>
    <recommendedName>
        <fullName evidence="5">GPI anchored serine-threonine rich protein</fullName>
    </recommendedName>
</protein>